<keyword evidence="2" id="KW-1185">Reference proteome</keyword>
<organism evidence="1 2">
    <name type="scientific">Acetobacter musti</name>
    <dbReference type="NCBI Taxonomy" id="864732"/>
    <lineage>
        <taxon>Bacteria</taxon>
        <taxon>Pseudomonadati</taxon>
        <taxon>Pseudomonadota</taxon>
        <taxon>Alphaproteobacteria</taxon>
        <taxon>Acetobacterales</taxon>
        <taxon>Acetobacteraceae</taxon>
        <taxon>Acetobacter</taxon>
    </lineage>
</organism>
<protein>
    <submittedName>
        <fullName evidence="1">Uncharacterized protein</fullName>
    </submittedName>
</protein>
<sequence length="142" mass="15892">MKKISRGDIIEFRNRYAIVLETTTSDQIIFVPVDVNVQYGHRALFYIPEAEFLKDELVHNHVYAICVIGKTILNDKMNTCGYLRPCDIDEIEAISIMEYNTRNKENLSGGSAESPLALSVGMVAGSASVWNGKRTPPRRASL</sequence>
<reference evidence="1 2" key="1">
    <citation type="journal article" date="2020" name="Int. J. Syst. Evol. Microbiol.">
        <title>Novel acetic acid bacteria from cider fermentations: Acetobacter conturbans sp. nov. and Acetobacter fallax sp. nov.</title>
        <authorList>
            <person name="Sombolestani A.S."/>
            <person name="Cleenwerck I."/>
            <person name="Cnockaert M."/>
            <person name="Borremans W."/>
            <person name="Wieme A.D."/>
            <person name="De Vuyst L."/>
            <person name="Vandamme P."/>
        </authorList>
    </citation>
    <scope>NUCLEOTIDE SEQUENCE [LARGE SCALE GENOMIC DNA]</scope>
    <source>
        <strain evidence="1 2">LMG 30640</strain>
    </source>
</reference>
<name>A0ABX0JRA5_9PROT</name>
<dbReference type="RefSeq" id="WP_173582876.1">
    <property type="nucleotide sequence ID" value="NZ_WOTB01000007.1"/>
</dbReference>
<evidence type="ECO:0000313" key="2">
    <source>
        <dbReference type="Proteomes" id="UP000635278"/>
    </source>
</evidence>
<comment type="caution">
    <text evidence="1">The sequence shown here is derived from an EMBL/GenBank/DDBJ whole genome shotgun (WGS) entry which is preliminary data.</text>
</comment>
<proteinExistence type="predicted"/>
<gene>
    <name evidence="1" type="ORF">GOB93_07480</name>
</gene>
<evidence type="ECO:0000313" key="1">
    <source>
        <dbReference type="EMBL" id="NHN84485.1"/>
    </source>
</evidence>
<accession>A0ABX0JRA5</accession>
<dbReference type="Proteomes" id="UP000635278">
    <property type="component" value="Unassembled WGS sequence"/>
</dbReference>
<dbReference type="EMBL" id="WOTB01000007">
    <property type="protein sequence ID" value="NHN84485.1"/>
    <property type="molecule type" value="Genomic_DNA"/>
</dbReference>